<dbReference type="InterPro" id="IPR050833">
    <property type="entry name" value="Poly_Biosynth_Transport"/>
</dbReference>
<reference evidence="7 8" key="1">
    <citation type="submission" date="2013-07" db="EMBL/GenBank/DDBJ databases">
        <title>Complete genome sequence of Bacillus infantis NRRL B-14911 that has potential to induce cardiac disease by antigenic mimicry.</title>
        <authorList>
            <person name="Massilamany C."/>
            <person name="Smith T.P.L."/>
            <person name="Loy J.D."/>
            <person name="Barletta R."/>
            <person name="Reddy J."/>
        </authorList>
    </citation>
    <scope>NUCLEOTIDE SEQUENCE [LARGE SCALE GENOMIC DNA]</scope>
    <source>
        <strain evidence="7 8">NRRL B-14911</strain>
    </source>
</reference>
<feature type="transmembrane region" description="Helical" evidence="6">
    <location>
        <begin position="385"/>
        <end position="404"/>
    </location>
</feature>
<dbReference type="KEGG" id="bif:N288_23290"/>
<feature type="transmembrane region" description="Helical" evidence="6">
    <location>
        <begin position="358"/>
        <end position="379"/>
    </location>
</feature>
<feature type="transmembrane region" description="Helical" evidence="6">
    <location>
        <begin position="163"/>
        <end position="186"/>
    </location>
</feature>
<accession>U5LIN5</accession>
<keyword evidence="3 6" id="KW-0812">Transmembrane</keyword>
<dbReference type="GO" id="GO:0005886">
    <property type="term" value="C:plasma membrane"/>
    <property type="evidence" value="ECO:0007669"/>
    <property type="project" value="UniProtKB-SubCell"/>
</dbReference>
<gene>
    <name evidence="7" type="ORF">N288_23290</name>
</gene>
<dbReference type="EMBL" id="CP006643">
    <property type="protein sequence ID" value="AGX06497.1"/>
    <property type="molecule type" value="Genomic_DNA"/>
</dbReference>
<feature type="transmembrane region" description="Helical" evidence="6">
    <location>
        <begin position="83"/>
        <end position="104"/>
    </location>
</feature>
<sequence>MKLLKDNKVFKNVTTLLSGTVLAQAIPILASPILSRIYTPKEFGIYSVILSVAIIISIFFTFKVERAIIIPDSQEEANMISNSALRILMAVLPIFIIIGIFYVVASDTNIIIVTLVLLLAVLISISEIFYYILSRNEKYKAISMGKFNNSASMITFQTLYGKLFPSYTGLILGFIIGIFIQAVYYVKYSILKKVFDLNNSSNVNFILRKYKKFPLVNAPHALFDALNQQGTVFLLGVLYSSALVGNYAFLIRVVRAPISILGTTIGQVYYQELAKQINSKKLILPTLKKLIIILTVIGIIPFTILFFFSKELFIFFFGDEWKDAGMYAEYLMPFIFFNFISSPLSLIPTLLNRQGTFAILSIVSNIGYFTIFFLGFYFWGFSNSLKIVSLLMSVYYIFIIYWIYRICKENDLIRNGETEE</sequence>
<comment type="subcellular location">
    <subcellularLocation>
        <location evidence="1">Cell membrane</location>
        <topology evidence="1">Multi-pass membrane protein</topology>
    </subcellularLocation>
</comment>
<evidence type="ECO:0000256" key="4">
    <source>
        <dbReference type="ARBA" id="ARBA00022989"/>
    </source>
</evidence>
<protein>
    <recommendedName>
        <fullName evidence="9">Polysaccharide biosynthesis protein</fullName>
    </recommendedName>
</protein>
<feature type="transmembrane region" description="Helical" evidence="6">
    <location>
        <begin position="110"/>
        <end position="133"/>
    </location>
</feature>
<evidence type="ECO:0008006" key="9">
    <source>
        <dbReference type="Google" id="ProtNLM"/>
    </source>
</evidence>
<feature type="transmembrane region" description="Helical" evidence="6">
    <location>
        <begin position="12"/>
        <end position="31"/>
    </location>
</feature>
<evidence type="ECO:0000256" key="6">
    <source>
        <dbReference type="SAM" id="Phobius"/>
    </source>
</evidence>
<feature type="transmembrane region" description="Helical" evidence="6">
    <location>
        <begin position="232"/>
        <end position="251"/>
    </location>
</feature>
<dbReference type="OrthoDB" id="109075at2"/>
<keyword evidence="4 6" id="KW-1133">Transmembrane helix</keyword>
<dbReference type="Proteomes" id="UP000017805">
    <property type="component" value="Chromosome"/>
</dbReference>
<evidence type="ECO:0000256" key="2">
    <source>
        <dbReference type="ARBA" id="ARBA00022475"/>
    </source>
</evidence>
<proteinExistence type="predicted"/>
<organism evidence="7 8">
    <name type="scientific">Bacillus infantis NRRL B-14911</name>
    <dbReference type="NCBI Taxonomy" id="1367477"/>
    <lineage>
        <taxon>Bacteria</taxon>
        <taxon>Bacillati</taxon>
        <taxon>Bacillota</taxon>
        <taxon>Bacilli</taxon>
        <taxon>Bacillales</taxon>
        <taxon>Bacillaceae</taxon>
        <taxon>Bacillus</taxon>
    </lineage>
</organism>
<dbReference type="AlphaFoldDB" id="U5LIN5"/>
<keyword evidence="8" id="KW-1185">Reference proteome</keyword>
<dbReference type="HOGENOM" id="CLU_037830_0_0_9"/>
<evidence type="ECO:0000256" key="3">
    <source>
        <dbReference type="ARBA" id="ARBA00022692"/>
    </source>
</evidence>
<evidence type="ECO:0000256" key="5">
    <source>
        <dbReference type="ARBA" id="ARBA00023136"/>
    </source>
</evidence>
<dbReference type="Pfam" id="PF13440">
    <property type="entry name" value="Polysacc_synt_3"/>
    <property type="match status" value="1"/>
</dbReference>
<dbReference type="PANTHER" id="PTHR30250:SF28">
    <property type="entry name" value="POLYSACCHARIDE BIOSYNTHESIS PROTEIN"/>
    <property type="match status" value="1"/>
</dbReference>
<dbReference type="RefSeq" id="WP_009792725.1">
    <property type="nucleotide sequence ID" value="NC_022524.1"/>
</dbReference>
<keyword evidence="2" id="KW-1003">Cell membrane</keyword>
<evidence type="ECO:0000313" key="8">
    <source>
        <dbReference type="Proteomes" id="UP000017805"/>
    </source>
</evidence>
<dbReference type="PATRIC" id="fig|1367477.3.peg.4645"/>
<feature type="transmembrane region" description="Helical" evidence="6">
    <location>
        <begin position="290"/>
        <end position="318"/>
    </location>
</feature>
<feature type="transmembrane region" description="Helical" evidence="6">
    <location>
        <begin position="330"/>
        <end position="351"/>
    </location>
</feature>
<feature type="transmembrane region" description="Helical" evidence="6">
    <location>
        <begin position="43"/>
        <end position="62"/>
    </location>
</feature>
<dbReference type="PANTHER" id="PTHR30250">
    <property type="entry name" value="PST FAMILY PREDICTED COLANIC ACID TRANSPORTER"/>
    <property type="match status" value="1"/>
</dbReference>
<dbReference type="STRING" id="1367477.N288_23290"/>
<name>U5LIN5_9BACI</name>
<evidence type="ECO:0000256" key="1">
    <source>
        <dbReference type="ARBA" id="ARBA00004651"/>
    </source>
</evidence>
<evidence type="ECO:0000313" key="7">
    <source>
        <dbReference type="EMBL" id="AGX06497.1"/>
    </source>
</evidence>
<keyword evidence="5 6" id="KW-0472">Membrane</keyword>